<dbReference type="NCBIfam" id="TIGR01188">
    <property type="entry name" value="drrA"/>
    <property type="match status" value="1"/>
</dbReference>
<protein>
    <submittedName>
        <fullName evidence="10">ATP-binding cassette domain-containing protein</fullName>
    </submittedName>
</protein>
<keyword evidence="4" id="KW-0547">Nucleotide-binding</keyword>
<evidence type="ECO:0000256" key="5">
    <source>
        <dbReference type="ARBA" id="ARBA00022840"/>
    </source>
</evidence>
<evidence type="ECO:0000256" key="3">
    <source>
        <dbReference type="ARBA" id="ARBA00022475"/>
    </source>
</evidence>
<gene>
    <name evidence="10" type="ORF">EPA93_39465</name>
</gene>
<accession>A0A4P6K0L4</accession>
<dbReference type="Pfam" id="PF13732">
    <property type="entry name" value="DrrA1-3_C"/>
    <property type="match status" value="1"/>
</dbReference>
<comment type="subcellular location">
    <subcellularLocation>
        <location evidence="1">Cell membrane</location>
        <topology evidence="1">Peripheral membrane protein</topology>
        <orientation evidence="1">Cytoplasmic side</orientation>
    </subcellularLocation>
</comment>
<dbReference type="InterPro" id="IPR025302">
    <property type="entry name" value="DrrA1/2-like_C"/>
</dbReference>
<dbReference type="SUPFAM" id="SSF52540">
    <property type="entry name" value="P-loop containing nucleoside triphosphate hydrolases"/>
    <property type="match status" value="1"/>
</dbReference>
<keyword evidence="2" id="KW-0813">Transport</keyword>
<dbReference type="OrthoDB" id="9767778at2"/>
<evidence type="ECO:0000256" key="7">
    <source>
        <dbReference type="ARBA" id="ARBA00023136"/>
    </source>
</evidence>
<dbReference type="GO" id="GO:0005524">
    <property type="term" value="F:ATP binding"/>
    <property type="evidence" value="ECO:0007669"/>
    <property type="project" value="UniProtKB-KW"/>
</dbReference>
<dbReference type="InterPro" id="IPR005894">
    <property type="entry name" value="DrrA"/>
</dbReference>
<evidence type="ECO:0000313" key="10">
    <source>
        <dbReference type="EMBL" id="QBD81728.1"/>
    </source>
</evidence>
<comment type="similarity">
    <text evidence="8">Belongs to the ABC transporter superfamily. Drug exporter-1 (DrugE1) (TC 3.A.1.105) family.</text>
</comment>
<dbReference type="InterPro" id="IPR017871">
    <property type="entry name" value="ABC_transporter-like_CS"/>
</dbReference>
<keyword evidence="6" id="KW-1278">Translocase</keyword>
<keyword evidence="7" id="KW-0472">Membrane</keyword>
<reference evidence="10 11" key="1">
    <citation type="submission" date="2019-01" db="EMBL/GenBank/DDBJ databases">
        <title>Ktedonosporobacter rubrisoli SCAWS-G2.</title>
        <authorList>
            <person name="Huang Y."/>
            <person name="Yan B."/>
        </authorList>
    </citation>
    <scope>NUCLEOTIDE SEQUENCE [LARGE SCALE GENOMIC DNA]</scope>
    <source>
        <strain evidence="10 11">SCAWS-G2</strain>
    </source>
</reference>
<organism evidence="10 11">
    <name type="scientific">Ktedonosporobacter rubrisoli</name>
    <dbReference type="NCBI Taxonomy" id="2509675"/>
    <lineage>
        <taxon>Bacteria</taxon>
        <taxon>Bacillati</taxon>
        <taxon>Chloroflexota</taxon>
        <taxon>Ktedonobacteria</taxon>
        <taxon>Ktedonobacterales</taxon>
        <taxon>Ktedonosporobacteraceae</taxon>
        <taxon>Ktedonosporobacter</taxon>
    </lineage>
</organism>
<dbReference type="GO" id="GO:1900753">
    <property type="term" value="P:doxorubicin transport"/>
    <property type="evidence" value="ECO:0007669"/>
    <property type="project" value="InterPro"/>
</dbReference>
<dbReference type="AlphaFoldDB" id="A0A4P6K0L4"/>
<evidence type="ECO:0000259" key="9">
    <source>
        <dbReference type="PROSITE" id="PS50893"/>
    </source>
</evidence>
<dbReference type="Gene3D" id="3.40.50.300">
    <property type="entry name" value="P-loop containing nucleotide triphosphate hydrolases"/>
    <property type="match status" value="1"/>
</dbReference>
<evidence type="ECO:0000256" key="2">
    <source>
        <dbReference type="ARBA" id="ARBA00022448"/>
    </source>
</evidence>
<name>A0A4P6K0L4_KTERU</name>
<evidence type="ECO:0000256" key="4">
    <source>
        <dbReference type="ARBA" id="ARBA00022741"/>
    </source>
</evidence>
<evidence type="ECO:0000256" key="6">
    <source>
        <dbReference type="ARBA" id="ARBA00022967"/>
    </source>
</evidence>
<dbReference type="InterPro" id="IPR003593">
    <property type="entry name" value="AAA+_ATPase"/>
</dbReference>
<dbReference type="InterPro" id="IPR003439">
    <property type="entry name" value="ABC_transporter-like_ATP-bd"/>
</dbReference>
<dbReference type="PANTHER" id="PTHR43582:SF2">
    <property type="entry name" value="LINEARMYCIN RESISTANCE ATP-BINDING PROTEIN LNRL"/>
    <property type="match status" value="1"/>
</dbReference>
<dbReference type="RefSeq" id="WP_129892789.1">
    <property type="nucleotide sequence ID" value="NZ_CP035758.1"/>
</dbReference>
<dbReference type="PROSITE" id="PS00211">
    <property type="entry name" value="ABC_TRANSPORTER_1"/>
    <property type="match status" value="1"/>
</dbReference>
<keyword evidence="11" id="KW-1185">Reference proteome</keyword>
<evidence type="ECO:0000313" key="11">
    <source>
        <dbReference type="Proteomes" id="UP000290365"/>
    </source>
</evidence>
<evidence type="ECO:0000256" key="8">
    <source>
        <dbReference type="ARBA" id="ARBA00049985"/>
    </source>
</evidence>
<dbReference type="PROSITE" id="PS50893">
    <property type="entry name" value="ABC_TRANSPORTER_2"/>
    <property type="match status" value="1"/>
</dbReference>
<dbReference type="EMBL" id="CP035758">
    <property type="protein sequence ID" value="QBD81728.1"/>
    <property type="molecule type" value="Genomic_DNA"/>
</dbReference>
<keyword evidence="5 10" id="KW-0067">ATP-binding</keyword>
<dbReference type="PANTHER" id="PTHR43582">
    <property type="entry name" value="LINEARMYCIN RESISTANCE ATP-BINDING PROTEIN LNRL"/>
    <property type="match status" value="1"/>
</dbReference>
<dbReference type="SMART" id="SM00382">
    <property type="entry name" value="AAA"/>
    <property type="match status" value="1"/>
</dbReference>
<dbReference type="Proteomes" id="UP000290365">
    <property type="component" value="Chromosome"/>
</dbReference>
<dbReference type="GO" id="GO:0005886">
    <property type="term" value="C:plasma membrane"/>
    <property type="evidence" value="ECO:0007669"/>
    <property type="project" value="UniProtKB-SubCell"/>
</dbReference>
<dbReference type="KEGG" id="kbs:EPA93_39465"/>
<dbReference type="InterPro" id="IPR027417">
    <property type="entry name" value="P-loop_NTPase"/>
</dbReference>
<dbReference type="FunFam" id="3.40.50.300:FF:000589">
    <property type="entry name" value="ABC transporter, ATP-binding subunit"/>
    <property type="match status" value="1"/>
</dbReference>
<sequence length="327" mass="36224">MNKQAVELQTSPEHDATPDLAAIEMDQLCKNFGKFKAVDHLSLTVRQGEIFGLLGPNGSGKTTTINMLSGLSVPSSGTVTVLGYNVQRNARQVHRLLGAVPQETALYEELSAWDNLDFHADLFGVPRKEKKERIMRVLELVQLTNRRTSRVGTFSGGMKRRLALGRALLHEPQLIYLDEPTLGVDVQARRAIWDYILALREQGKTVLITTNYLEEAQILCDRLAIIDHGKLVALDTVEHLKQTHGGCVIEIEMARPVEALDELRALPGVTEVTAEETQLKVSALGGGNIVPRVINILTQEGELKDIAVREPNLDDIFLRLTGTKLRD</sequence>
<evidence type="ECO:0000256" key="1">
    <source>
        <dbReference type="ARBA" id="ARBA00004413"/>
    </source>
</evidence>
<keyword evidence="3" id="KW-1003">Cell membrane</keyword>
<proteinExistence type="inferred from homology"/>
<feature type="domain" description="ABC transporter" evidence="9">
    <location>
        <begin position="23"/>
        <end position="253"/>
    </location>
</feature>
<dbReference type="GO" id="GO:0016887">
    <property type="term" value="F:ATP hydrolysis activity"/>
    <property type="evidence" value="ECO:0007669"/>
    <property type="project" value="InterPro"/>
</dbReference>
<dbReference type="GO" id="GO:0043215">
    <property type="term" value="P:daunorubicin transport"/>
    <property type="evidence" value="ECO:0007669"/>
    <property type="project" value="InterPro"/>
</dbReference>
<dbReference type="Pfam" id="PF00005">
    <property type="entry name" value="ABC_tran"/>
    <property type="match status" value="1"/>
</dbReference>